<keyword evidence="2" id="KW-0560">Oxidoreductase</keyword>
<evidence type="ECO:0000313" key="7">
    <source>
        <dbReference type="Proteomes" id="UP000547510"/>
    </source>
</evidence>
<feature type="chain" id="PRO_5032407230" evidence="4">
    <location>
        <begin position="27"/>
        <end position="637"/>
    </location>
</feature>
<dbReference type="RefSeq" id="WP_184694088.1">
    <property type="nucleotide sequence ID" value="NZ_JACHJN010000007.1"/>
</dbReference>
<dbReference type="SMART" id="SM00939">
    <property type="entry name" value="PepX_C"/>
    <property type="match status" value="1"/>
</dbReference>
<dbReference type="NCBIfam" id="TIGR00976">
    <property type="entry name" value="CocE_NonD"/>
    <property type="match status" value="1"/>
</dbReference>
<evidence type="ECO:0000256" key="1">
    <source>
        <dbReference type="ARBA" id="ARBA00022801"/>
    </source>
</evidence>
<dbReference type="InterPro" id="IPR013736">
    <property type="entry name" value="Xaa-Pro_dipept_C"/>
</dbReference>
<gene>
    <name evidence="6" type="ORF">FHS29_004894</name>
</gene>
<dbReference type="InterPro" id="IPR029058">
    <property type="entry name" value="AB_hydrolase_fold"/>
</dbReference>
<dbReference type="SUPFAM" id="SSF49785">
    <property type="entry name" value="Galactose-binding domain-like"/>
    <property type="match status" value="1"/>
</dbReference>
<feature type="domain" description="Xaa-Pro dipeptidyl-peptidase C-terminal" evidence="5">
    <location>
        <begin position="346"/>
        <end position="612"/>
    </location>
</feature>
<dbReference type="Proteomes" id="UP000547510">
    <property type="component" value="Unassembled WGS sequence"/>
</dbReference>
<dbReference type="Pfam" id="PF02129">
    <property type="entry name" value="Peptidase_S15"/>
    <property type="match status" value="1"/>
</dbReference>
<proteinExistence type="predicted"/>
<comment type="caution">
    <text evidence="6">The sequence shown here is derived from an EMBL/GenBank/DDBJ whole genome shotgun (WGS) entry which is preliminary data.</text>
</comment>
<accession>A0A841CS47</accession>
<dbReference type="InterPro" id="IPR008979">
    <property type="entry name" value="Galactose-bd-like_sf"/>
</dbReference>
<protein>
    <submittedName>
        <fullName evidence="6">X-Pro dipeptidyl-peptidase</fullName>
        <ecNumber evidence="6">3.4.14.11</ecNumber>
    </submittedName>
</protein>
<dbReference type="NCBIfam" id="NF003780">
    <property type="entry name" value="PRK05371.1-1"/>
    <property type="match status" value="1"/>
</dbReference>
<evidence type="ECO:0000256" key="2">
    <source>
        <dbReference type="ARBA" id="ARBA00023002"/>
    </source>
</evidence>
<dbReference type="GO" id="GO:0008239">
    <property type="term" value="F:dipeptidyl-peptidase activity"/>
    <property type="evidence" value="ECO:0007669"/>
    <property type="project" value="UniProtKB-EC"/>
</dbReference>
<dbReference type="InterPro" id="IPR000383">
    <property type="entry name" value="Xaa-Pro-like_dom"/>
</dbReference>
<dbReference type="InterPro" id="IPR005674">
    <property type="entry name" value="CocE/Ser_esterase"/>
</dbReference>
<dbReference type="PROSITE" id="PS00070">
    <property type="entry name" value="ALDEHYDE_DEHYDR_CYS"/>
    <property type="match status" value="1"/>
</dbReference>
<dbReference type="EMBL" id="JACHJN010000007">
    <property type="protein sequence ID" value="MBB5958286.1"/>
    <property type="molecule type" value="Genomic_DNA"/>
</dbReference>
<sequence>MRSSVVKVFATVLVLAAAVMPGTADAAARPAGSEPVYDFGSAIRETVWVDTGRDGDGDGRSDRVAADLVRPREAAEQGIRVPVIMDASPYYSCCGRGGEKERKTYDGSGRPVGFPLHYDNYFVPRGYAVVLVDLAGTNRSRGCVDVGGQSDIGSAKAVVDWLNGRATGYSAATGGSAVTAGWTTGNVGMIGKSYDGTIANGVAATGVAGLKTIVPIAAISSWYDYYRSDGAVAGGGSPAGLAQTVAAGNQGQNCSAANRKLSQGFPANGDYSAAWAERDYVAAAKNVKASVFATHGINDLNVKSINFGQWWSALASTGVDRKLWLSQTGHVDPFDFRRAEWVRALHQWFDHYLLGIDNGVERTPRVSVERQPDVWVDQTAWPAAGSRNVVLRPVAGGTAGLGTLTSGRAVAGKATFTDNPRQSETTWAAQPTQPSASRVLYTTGVLAQDLHLSGTGTVTATVTPSTATARISAVLVDYGQSTIRNYGGPGEGIRTGTAEDCWGASTTGDDACYRIATADTVNVGLHIFSRGWADLANHQSLSRETQLVPGRPYTITFRLASTDKVVPKGHQLALIIGGTDAGFVSPPAQAPRLTVDLANTYVTLPIDGPAPVAGAAQPLPATPSQVVPDLSASLERG</sequence>
<keyword evidence="1 6" id="KW-0378">Hydrolase</keyword>
<dbReference type="SUPFAM" id="SSF53474">
    <property type="entry name" value="alpha/beta-Hydrolases"/>
    <property type="match status" value="1"/>
</dbReference>
<feature type="region of interest" description="Disordered" evidence="3">
    <location>
        <begin position="615"/>
        <end position="637"/>
    </location>
</feature>
<dbReference type="InterPro" id="IPR016160">
    <property type="entry name" value="Ald_DH_CS_CYS"/>
</dbReference>
<organism evidence="6 7">
    <name type="scientific">Saccharothrix tamanrassetensis</name>
    <dbReference type="NCBI Taxonomy" id="1051531"/>
    <lineage>
        <taxon>Bacteria</taxon>
        <taxon>Bacillati</taxon>
        <taxon>Actinomycetota</taxon>
        <taxon>Actinomycetes</taxon>
        <taxon>Pseudonocardiales</taxon>
        <taxon>Pseudonocardiaceae</taxon>
        <taxon>Saccharothrix</taxon>
    </lineage>
</organism>
<dbReference type="Gene3D" id="2.60.120.260">
    <property type="entry name" value="Galactose-binding domain-like"/>
    <property type="match status" value="1"/>
</dbReference>
<dbReference type="AlphaFoldDB" id="A0A841CS47"/>
<dbReference type="GO" id="GO:0016491">
    <property type="term" value="F:oxidoreductase activity"/>
    <property type="evidence" value="ECO:0007669"/>
    <property type="project" value="UniProtKB-KW"/>
</dbReference>
<dbReference type="Pfam" id="PF08530">
    <property type="entry name" value="PepX_C"/>
    <property type="match status" value="1"/>
</dbReference>
<feature type="signal peptide" evidence="4">
    <location>
        <begin position="1"/>
        <end position="26"/>
    </location>
</feature>
<keyword evidence="4" id="KW-0732">Signal</keyword>
<evidence type="ECO:0000256" key="4">
    <source>
        <dbReference type="SAM" id="SignalP"/>
    </source>
</evidence>
<evidence type="ECO:0000256" key="3">
    <source>
        <dbReference type="SAM" id="MobiDB-lite"/>
    </source>
</evidence>
<dbReference type="Gene3D" id="3.40.50.1820">
    <property type="entry name" value="alpha/beta hydrolase"/>
    <property type="match status" value="2"/>
</dbReference>
<reference evidence="6 7" key="1">
    <citation type="submission" date="2020-08" db="EMBL/GenBank/DDBJ databases">
        <title>Genomic Encyclopedia of Type Strains, Phase III (KMG-III): the genomes of soil and plant-associated and newly described type strains.</title>
        <authorList>
            <person name="Whitman W."/>
        </authorList>
    </citation>
    <scope>NUCLEOTIDE SEQUENCE [LARGE SCALE GENOMIC DNA]</scope>
    <source>
        <strain evidence="6 7">CECT 8640</strain>
    </source>
</reference>
<keyword evidence="7" id="KW-1185">Reference proteome</keyword>
<evidence type="ECO:0000313" key="6">
    <source>
        <dbReference type="EMBL" id="MBB5958286.1"/>
    </source>
</evidence>
<evidence type="ECO:0000259" key="5">
    <source>
        <dbReference type="SMART" id="SM00939"/>
    </source>
</evidence>
<name>A0A841CS47_9PSEU</name>
<dbReference type="EC" id="3.4.14.11" evidence="6"/>